<sequence length="445" mass="49863">MSLLMFENIPDITDGKKISISVYLGQPEAFPKYYEEALENDRIYGDDDVKSYTNEANNEFIIAFTYISGKTTWQNLDYIVRKTFKDYLAKIDPGTNLGLNTDSITSYHLGDAKRGPEVGFPELLPCGYIIGNVRSLYICLQGVGSLAFDSLIPRSIVHRYISLLGEHRRLILCGPSGTGKSYLARRLADVDHKSSKDLQEYLGHIAEQASMANGASDLPSVIILDNLHHASALGDVFSCLLSAGPASKLPCIIGTMSQATCNTTNLQLHHNFRWVLTANHMEPVKGFLSRFLRRRLFTIDLTAPHLQPELQKVLAWLPTVWQHINRFLENHSSSDVTIGPRLFLSCPMDLKDSQVWFTDIWNYHLAPYIIEAVREGTQLYGRRGGAWNDPSTFIRDTYPWPYGPDSVPPLRGINAEDVGLEGCGNQNSDQPDPLMVFSCNLTDIM</sequence>
<dbReference type="Pfam" id="PF23092">
    <property type="entry name" value="Ubiquitin_6"/>
    <property type="match status" value="1"/>
</dbReference>
<dbReference type="EMBL" id="CAQQ02009709">
    <property type="status" value="NOT_ANNOTATED_CDS"/>
    <property type="molecule type" value="Genomic_DNA"/>
</dbReference>
<evidence type="ECO:0000313" key="5">
    <source>
        <dbReference type="EnsemblMetazoa" id="MESCA005325-PA"/>
    </source>
</evidence>
<dbReference type="STRING" id="36166.T1GP11"/>
<dbReference type="GO" id="GO:0022008">
    <property type="term" value="P:neurogenesis"/>
    <property type="evidence" value="ECO:0007669"/>
    <property type="project" value="InterPro"/>
</dbReference>
<dbReference type="PANTHER" id="PTHR12784">
    <property type="entry name" value="STEERIN"/>
    <property type="match status" value="1"/>
</dbReference>
<evidence type="ECO:0000259" key="4">
    <source>
        <dbReference type="Pfam" id="PF25408"/>
    </source>
</evidence>
<dbReference type="InterPro" id="IPR057568">
    <property type="entry name" value="CortBP2_NAV1-like_AAA_lid"/>
</dbReference>
<feature type="domain" description="CortBP2/NAV1-like AAA+ ATPase lid" evidence="4">
    <location>
        <begin position="305"/>
        <end position="405"/>
    </location>
</feature>
<dbReference type="InterPro" id="IPR027417">
    <property type="entry name" value="P-loop_NTPase"/>
</dbReference>
<keyword evidence="6" id="KW-1185">Reference proteome</keyword>
<name>T1GP11_MEGSC</name>
<keyword evidence="2" id="KW-0175">Coiled coil</keyword>
<feature type="domain" description="Neuron navigator 1-like ubiquitin-like" evidence="3">
    <location>
        <begin position="48"/>
        <end position="132"/>
    </location>
</feature>
<dbReference type="EMBL" id="CAQQ02009706">
    <property type="status" value="NOT_ANNOTATED_CDS"/>
    <property type="molecule type" value="Genomic_DNA"/>
</dbReference>
<proteinExistence type="inferred from homology"/>
<evidence type="ECO:0000259" key="3">
    <source>
        <dbReference type="Pfam" id="PF23092"/>
    </source>
</evidence>
<dbReference type="Gene3D" id="3.40.50.300">
    <property type="entry name" value="P-loop containing nucleotide triphosphate hydrolases"/>
    <property type="match status" value="1"/>
</dbReference>
<dbReference type="PANTHER" id="PTHR12784:SF28">
    <property type="entry name" value="PROTEIN SICKIE"/>
    <property type="match status" value="1"/>
</dbReference>
<dbReference type="EMBL" id="CAQQ02009708">
    <property type="status" value="NOT_ANNOTATED_CDS"/>
    <property type="molecule type" value="Genomic_DNA"/>
</dbReference>
<dbReference type="EMBL" id="CAQQ02009707">
    <property type="status" value="NOT_ANNOTATED_CDS"/>
    <property type="molecule type" value="Genomic_DNA"/>
</dbReference>
<dbReference type="EMBL" id="CAQQ02009710">
    <property type="status" value="NOT_ANNOTATED_CDS"/>
    <property type="molecule type" value="Genomic_DNA"/>
</dbReference>
<dbReference type="Proteomes" id="UP000015102">
    <property type="component" value="Unassembled WGS sequence"/>
</dbReference>
<evidence type="ECO:0000256" key="2">
    <source>
        <dbReference type="ARBA" id="ARBA00023054"/>
    </source>
</evidence>
<protein>
    <recommendedName>
        <fullName evidence="7">AAA+ ATPase domain-containing protein</fullName>
    </recommendedName>
</protein>
<evidence type="ECO:0008006" key="7">
    <source>
        <dbReference type="Google" id="ProtNLM"/>
    </source>
</evidence>
<evidence type="ECO:0000256" key="1">
    <source>
        <dbReference type="ARBA" id="ARBA00006255"/>
    </source>
</evidence>
<dbReference type="InterPro" id="IPR057126">
    <property type="entry name" value="NAV1-like_ubiquitin-like"/>
</dbReference>
<dbReference type="InterPro" id="IPR039041">
    <property type="entry name" value="Nav/unc-53"/>
</dbReference>
<dbReference type="HOGENOM" id="CLU_001002_0_0_1"/>
<reference evidence="6" key="1">
    <citation type="submission" date="2013-02" db="EMBL/GenBank/DDBJ databases">
        <authorList>
            <person name="Hughes D."/>
        </authorList>
    </citation>
    <scope>NUCLEOTIDE SEQUENCE</scope>
    <source>
        <strain>Durham</strain>
        <strain evidence="6">NC isolate 2 -- Noor lab</strain>
    </source>
</reference>
<organism evidence="5 6">
    <name type="scientific">Megaselia scalaris</name>
    <name type="common">Humpbacked fly</name>
    <name type="synonym">Phora scalaris</name>
    <dbReference type="NCBI Taxonomy" id="36166"/>
    <lineage>
        <taxon>Eukaryota</taxon>
        <taxon>Metazoa</taxon>
        <taxon>Ecdysozoa</taxon>
        <taxon>Arthropoda</taxon>
        <taxon>Hexapoda</taxon>
        <taxon>Insecta</taxon>
        <taxon>Pterygota</taxon>
        <taxon>Neoptera</taxon>
        <taxon>Endopterygota</taxon>
        <taxon>Diptera</taxon>
        <taxon>Brachycera</taxon>
        <taxon>Muscomorpha</taxon>
        <taxon>Platypezoidea</taxon>
        <taxon>Phoridae</taxon>
        <taxon>Megaseliini</taxon>
        <taxon>Megaselia</taxon>
    </lineage>
</organism>
<accession>T1GP11</accession>
<reference evidence="5" key="2">
    <citation type="submission" date="2015-06" db="UniProtKB">
        <authorList>
            <consortium name="EnsemblMetazoa"/>
        </authorList>
    </citation>
    <scope>IDENTIFICATION</scope>
</reference>
<dbReference type="OMA" id="VEWISKV"/>
<evidence type="ECO:0000313" key="6">
    <source>
        <dbReference type="Proteomes" id="UP000015102"/>
    </source>
</evidence>
<comment type="similarity">
    <text evidence="1">Belongs to the Nav/unc-53 family.</text>
</comment>
<dbReference type="EnsemblMetazoa" id="MESCA005325-RA">
    <property type="protein sequence ID" value="MESCA005325-PA"/>
    <property type="gene ID" value="MESCA005325"/>
</dbReference>
<dbReference type="AlphaFoldDB" id="T1GP11"/>
<dbReference type="SUPFAM" id="SSF52540">
    <property type="entry name" value="P-loop containing nucleoside triphosphate hydrolases"/>
    <property type="match status" value="1"/>
</dbReference>
<dbReference type="Pfam" id="PF25408">
    <property type="entry name" value="AAA_lid_NAV1"/>
    <property type="match status" value="1"/>
</dbReference>